<dbReference type="PANTHER" id="PTHR21089">
    <property type="entry name" value="SHIKIMATE DEHYDROGENASE"/>
    <property type="match status" value="1"/>
</dbReference>
<dbReference type="GO" id="GO:0004764">
    <property type="term" value="F:shikimate 3-dehydrogenase (NADP+) activity"/>
    <property type="evidence" value="ECO:0007669"/>
    <property type="project" value="InterPro"/>
</dbReference>
<dbReference type="InterPro" id="IPR013708">
    <property type="entry name" value="Shikimate_DH-bd_N"/>
</dbReference>
<dbReference type="OrthoDB" id="197068at2759"/>
<dbReference type="InterPro" id="IPR036291">
    <property type="entry name" value="NAD(P)-bd_dom_sf"/>
</dbReference>
<evidence type="ECO:0008006" key="5">
    <source>
        <dbReference type="Google" id="ProtNLM"/>
    </source>
</evidence>
<dbReference type="InterPro" id="IPR001381">
    <property type="entry name" value="DHquinase_I"/>
</dbReference>
<dbReference type="Pfam" id="PF18317">
    <property type="entry name" value="SDH_C"/>
    <property type="match status" value="1"/>
</dbReference>
<evidence type="ECO:0000313" key="3">
    <source>
        <dbReference type="EMBL" id="GMI14866.1"/>
    </source>
</evidence>
<proteinExistence type="predicted"/>
<dbReference type="Gene3D" id="3.20.20.70">
    <property type="entry name" value="Aldolase class I"/>
    <property type="match status" value="1"/>
</dbReference>
<dbReference type="SUPFAM" id="SSF51735">
    <property type="entry name" value="NAD(P)-binding Rossmann-fold domains"/>
    <property type="match status" value="1"/>
</dbReference>
<dbReference type="GO" id="GO:0003855">
    <property type="term" value="F:3-dehydroquinate dehydratase activity"/>
    <property type="evidence" value="ECO:0007669"/>
    <property type="project" value="InterPro"/>
</dbReference>
<dbReference type="SUPFAM" id="SSF53223">
    <property type="entry name" value="Aminoacid dehydrogenase-like, N-terminal domain"/>
    <property type="match status" value="1"/>
</dbReference>
<dbReference type="InterPro" id="IPR022893">
    <property type="entry name" value="Shikimate_DH_fam"/>
</dbReference>
<dbReference type="Pfam" id="PF08501">
    <property type="entry name" value="Shikimate_dh_N"/>
    <property type="match status" value="1"/>
</dbReference>
<feature type="non-terminal residue" evidence="3">
    <location>
        <position position="1"/>
    </location>
</feature>
<dbReference type="CDD" id="cd00502">
    <property type="entry name" value="DHQase_I"/>
    <property type="match status" value="1"/>
</dbReference>
<dbReference type="Proteomes" id="UP001165122">
    <property type="component" value="Unassembled WGS sequence"/>
</dbReference>
<feature type="domain" description="Shikimate dehydrogenase substrate binding N-terminal" evidence="1">
    <location>
        <begin position="317"/>
        <end position="399"/>
    </location>
</feature>
<dbReference type="InterPro" id="IPR046346">
    <property type="entry name" value="Aminoacid_DH-like_N_sf"/>
</dbReference>
<dbReference type="Pfam" id="PF01487">
    <property type="entry name" value="DHquinase_I"/>
    <property type="match status" value="1"/>
</dbReference>
<evidence type="ECO:0000259" key="1">
    <source>
        <dbReference type="Pfam" id="PF08501"/>
    </source>
</evidence>
<protein>
    <recommendedName>
        <fullName evidence="5">Shikimate dehydrogenase (NADP(+))</fullName>
    </recommendedName>
</protein>
<dbReference type="Gene3D" id="3.40.50.720">
    <property type="entry name" value="NAD(P)-binding Rossmann-like Domain"/>
    <property type="match status" value="1"/>
</dbReference>
<dbReference type="SUPFAM" id="SSF51569">
    <property type="entry name" value="Aldolase"/>
    <property type="match status" value="1"/>
</dbReference>
<dbReference type="GO" id="GO:0009423">
    <property type="term" value="P:chorismate biosynthetic process"/>
    <property type="evidence" value="ECO:0007669"/>
    <property type="project" value="TreeGrafter"/>
</dbReference>
<name>A0A9W7FMU0_9STRA</name>
<accession>A0A9W7FMU0</accession>
<dbReference type="EMBL" id="BRXW01000221">
    <property type="protein sequence ID" value="GMI14866.1"/>
    <property type="molecule type" value="Genomic_DNA"/>
</dbReference>
<dbReference type="PANTHER" id="PTHR21089:SF1">
    <property type="entry name" value="BIFUNCTIONAL 3-DEHYDROQUINATE DEHYDRATASE_SHIKIMATE DEHYDROGENASE, CHLOROPLASTIC"/>
    <property type="match status" value="1"/>
</dbReference>
<evidence type="ECO:0000313" key="4">
    <source>
        <dbReference type="Proteomes" id="UP001165122"/>
    </source>
</evidence>
<evidence type="ECO:0000259" key="2">
    <source>
        <dbReference type="Pfam" id="PF18317"/>
    </source>
</evidence>
<gene>
    <name evidence="3" type="ORF">TrLO_g7332</name>
</gene>
<sequence>LICSSPTHIPLINNLNIASGNVGEVYDEDVFMKIHSTERPDINIFVNVGGEEGGEGTDYEIAFLENEYLEEICKDSDALELRVDLLSSQTRFSVLRSHQNLRLSSRTGSLRSPVVVSEVYDGDGGRRIMEDVLPVVFTVRTRNQAGTYEDDEVGIGKMVELLEIGLRGGAEILDVEATWGESAWGELIKKAKSKSKSLILGSHHVPHEVIGDLEAQKWAEVCEMNGEADAIKLILSCEEGGKGVEQALRVCKEQVKGRVPVVAMCLGEDGSYSRVLNPRMTPVMHPALPFVAAPGQLSAQEIMDKRKDLHPPRNYFILGRNIPYTLSPALHGRAISVTGMPDQYLKADVETLEDFVDTELFRGEAFGGTSVTIPYKQDIMKYLDEVKDEATEIGAVNTVVVEEGQGGKGAGGRRLVGYNTDWVGISNPIQQRLSKGEDVGEEYFLVAGAGGAARAAAYVGKKFGFKLLFWNRTPGKLADLVESFGGEIVESLENLSDEQKKKLRVVYSSLPAGAEFVLPSNLLRKDLIMFDANYKPFNTKFLLQGEKAGCVLIRGSEMFYEQGIRQFELWFGRQAPFGEMKKLVMDSCKEE</sequence>
<dbReference type="GO" id="GO:0019632">
    <property type="term" value="P:shikimate metabolic process"/>
    <property type="evidence" value="ECO:0007669"/>
    <property type="project" value="TreeGrafter"/>
</dbReference>
<feature type="domain" description="SDH C-terminal" evidence="2">
    <location>
        <begin position="555"/>
        <end position="585"/>
    </location>
</feature>
<organism evidence="3 4">
    <name type="scientific">Triparma laevis f. longispina</name>
    <dbReference type="NCBI Taxonomy" id="1714387"/>
    <lineage>
        <taxon>Eukaryota</taxon>
        <taxon>Sar</taxon>
        <taxon>Stramenopiles</taxon>
        <taxon>Ochrophyta</taxon>
        <taxon>Bolidophyceae</taxon>
        <taxon>Parmales</taxon>
        <taxon>Triparmaceae</taxon>
        <taxon>Triparma</taxon>
    </lineage>
</organism>
<keyword evidence="4" id="KW-1185">Reference proteome</keyword>
<dbReference type="InterPro" id="IPR041121">
    <property type="entry name" value="SDH_C"/>
</dbReference>
<dbReference type="AlphaFoldDB" id="A0A9W7FMU0"/>
<reference evidence="4" key="1">
    <citation type="journal article" date="2023" name="Commun. Biol.">
        <title>Genome analysis of Parmales, the sister group of diatoms, reveals the evolutionary specialization of diatoms from phago-mixotrophs to photoautotrophs.</title>
        <authorList>
            <person name="Ban H."/>
            <person name="Sato S."/>
            <person name="Yoshikawa S."/>
            <person name="Yamada K."/>
            <person name="Nakamura Y."/>
            <person name="Ichinomiya M."/>
            <person name="Sato N."/>
            <person name="Blanc-Mathieu R."/>
            <person name="Endo H."/>
            <person name="Kuwata A."/>
            <person name="Ogata H."/>
        </authorList>
    </citation>
    <scope>NUCLEOTIDE SEQUENCE [LARGE SCALE GENOMIC DNA]</scope>
    <source>
        <strain evidence="4">NIES 3700</strain>
    </source>
</reference>
<dbReference type="Gene3D" id="3.40.50.10860">
    <property type="entry name" value="Leucine Dehydrogenase, chain A, domain 1"/>
    <property type="match status" value="1"/>
</dbReference>
<dbReference type="InterPro" id="IPR013785">
    <property type="entry name" value="Aldolase_TIM"/>
</dbReference>
<comment type="caution">
    <text evidence="3">The sequence shown here is derived from an EMBL/GenBank/DDBJ whole genome shotgun (WGS) entry which is preliminary data.</text>
</comment>